<evidence type="ECO:0000256" key="5">
    <source>
        <dbReference type="SAM" id="Phobius"/>
    </source>
</evidence>
<evidence type="ECO:0000256" key="3">
    <source>
        <dbReference type="ARBA" id="ARBA00022989"/>
    </source>
</evidence>
<feature type="transmembrane region" description="Helical" evidence="5">
    <location>
        <begin position="135"/>
        <end position="156"/>
    </location>
</feature>
<proteinExistence type="predicted"/>
<dbReference type="Proteomes" id="UP000593890">
    <property type="component" value="Chromosome"/>
</dbReference>
<reference evidence="7" key="1">
    <citation type="submission" date="2020-07" db="EMBL/GenBank/DDBJ databases">
        <title>Complete genome sequencing of Clostridia bacterium strain 12CBH8.</title>
        <authorList>
            <person name="Sakamoto M."/>
            <person name="Murakami T."/>
            <person name="Mori H."/>
        </authorList>
    </citation>
    <scope>NUCLEOTIDE SEQUENCE [LARGE SCALE GENOMIC DNA]</scope>
    <source>
        <strain evidence="7">12CBH8</strain>
    </source>
</reference>
<evidence type="ECO:0000256" key="2">
    <source>
        <dbReference type="ARBA" id="ARBA00022692"/>
    </source>
</evidence>
<sequence length="238" mass="25279">MGFVLDAIVILLAVLMMWADARRGFADVLVRTVGRIAVFFLAAAGSSALAPMVFDTVFRSSLIEKVAGSLPSGLGSVGEMLQEGIEGLPGFLQPAVQGAVSSNGQLSSLLETSSSPQTAAAAIVDTLVSPVVSKIISGVLFLLMLMLGFWLVSWLARVIRPMFRLPVLHGMNCFLGGLLGLINAALLIIVLTALYYLFGTVLEIVPPPSREALDQSLIFSYLYEQNPLVYLVTAFTGG</sequence>
<keyword evidence="3 5" id="KW-1133">Transmembrane helix</keyword>
<feature type="transmembrane region" description="Helical" evidence="5">
    <location>
        <begin position="36"/>
        <end position="54"/>
    </location>
</feature>
<dbReference type="EMBL" id="AP023321">
    <property type="protein sequence ID" value="BCI61514.1"/>
    <property type="molecule type" value="Genomic_DNA"/>
</dbReference>
<protein>
    <recommendedName>
        <fullName evidence="8">Colicin V production protein</fullName>
    </recommendedName>
</protein>
<gene>
    <name evidence="6" type="ORF">C12CBH8_21530</name>
</gene>
<keyword evidence="2 5" id="KW-0812">Transmembrane</keyword>
<dbReference type="GO" id="GO:0016020">
    <property type="term" value="C:membrane"/>
    <property type="evidence" value="ECO:0007669"/>
    <property type="project" value="UniProtKB-SubCell"/>
</dbReference>
<dbReference type="KEGG" id="sman:C12CBH8_21530"/>
<organism evidence="6 7">
    <name type="scientific">Solibaculum mannosilyticum</name>
    <dbReference type="NCBI Taxonomy" id="2780922"/>
    <lineage>
        <taxon>Bacteria</taxon>
        <taxon>Bacillati</taxon>
        <taxon>Bacillota</taxon>
        <taxon>Clostridia</taxon>
        <taxon>Eubacteriales</taxon>
        <taxon>Oscillospiraceae</taxon>
        <taxon>Solibaculum</taxon>
    </lineage>
</organism>
<evidence type="ECO:0000313" key="7">
    <source>
        <dbReference type="Proteomes" id="UP000593890"/>
    </source>
</evidence>
<dbReference type="InterPro" id="IPR003825">
    <property type="entry name" value="Colicin-V_CvpA"/>
</dbReference>
<dbReference type="RefSeq" id="WP_215533243.1">
    <property type="nucleotide sequence ID" value="NZ_AP023321.1"/>
</dbReference>
<comment type="subcellular location">
    <subcellularLocation>
        <location evidence="1">Membrane</location>
        <topology evidence="1">Multi-pass membrane protein</topology>
    </subcellularLocation>
</comment>
<dbReference type="GO" id="GO:0009403">
    <property type="term" value="P:toxin biosynthetic process"/>
    <property type="evidence" value="ECO:0007669"/>
    <property type="project" value="InterPro"/>
</dbReference>
<evidence type="ECO:0000256" key="4">
    <source>
        <dbReference type="ARBA" id="ARBA00023136"/>
    </source>
</evidence>
<dbReference type="Pfam" id="PF02674">
    <property type="entry name" value="Colicin_V"/>
    <property type="match status" value="1"/>
</dbReference>
<evidence type="ECO:0000313" key="6">
    <source>
        <dbReference type="EMBL" id="BCI61514.1"/>
    </source>
</evidence>
<name>A0A7I8DA98_9FIRM</name>
<keyword evidence="4 5" id="KW-0472">Membrane</keyword>
<evidence type="ECO:0008006" key="8">
    <source>
        <dbReference type="Google" id="ProtNLM"/>
    </source>
</evidence>
<keyword evidence="7" id="KW-1185">Reference proteome</keyword>
<dbReference type="AlphaFoldDB" id="A0A7I8DA98"/>
<evidence type="ECO:0000256" key="1">
    <source>
        <dbReference type="ARBA" id="ARBA00004141"/>
    </source>
</evidence>
<accession>A0A7I8DA98</accession>
<feature type="transmembrane region" description="Helical" evidence="5">
    <location>
        <begin position="176"/>
        <end position="198"/>
    </location>
</feature>